<proteinExistence type="predicted"/>
<comment type="caution">
    <text evidence="1">The sequence shown here is derived from an EMBL/GenBank/DDBJ whole genome shotgun (WGS) entry which is preliminary data.</text>
</comment>
<accession>A0ABM9GBM4</accession>
<reference evidence="1" key="1">
    <citation type="submission" date="2022-06" db="EMBL/GenBank/DDBJ databases">
        <authorList>
            <person name="Dietemann V."/>
            <person name="Ory F."/>
            <person name="Dainat B."/>
            <person name="Oberhansli S."/>
        </authorList>
    </citation>
    <scope>NUCLEOTIDE SEQUENCE</scope>
    <source>
        <strain evidence="1">Ena-SAMPLE-TAB-26-04-2022-14:26:32:270-5432</strain>
    </source>
</reference>
<organism evidence="1 2">
    <name type="scientific">Paenibacillus melissococcoides</name>
    <dbReference type="NCBI Taxonomy" id="2912268"/>
    <lineage>
        <taxon>Bacteria</taxon>
        <taxon>Bacillati</taxon>
        <taxon>Bacillota</taxon>
        <taxon>Bacilli</taxon>
        <taxon>Bacillales</taxon>
        <taxon>Paenibacillaceae</taxon>
        <taxon>Paenibacillus</taxon>
    </lineage>
</organism>
<evidence type="ECO:0000313" key="1">
    <source>
        <dbReference type="EMBL" id="CAH8249532.1"/>
    </source>
</evidence>
<dbReference type="Proteomes" id="UP001154322">
    <property type="component" value="Unassembled WGS sequence"/>
</dbReference>
<gene>
    <name evidence="1" type="ORF">WJ0W_006717</name>
</gene>
<dbReference type="EMBL" id="CALYLO010000017">
    <property type="protein sequence ID" value="CAH8249532.1"/>
    <property type="molecule type" value="Genomic_DNA"/>
</dbReference>
<name>A0ABM9GBM4_9BACL</name>
<protein>
    <submittedName>
        <fullName evidence="1">Uncharacterized protein</fullName>
    </submittedName>
</protein>
<evidence type="ECO:0000313" key="2">
    <source>
        <dbReference type="Proteomes" id="UP001154322"/>
    </source>
</evidence>
<keyword evidence="2" id="KW-1185">Reference proteome</keyword>
<sequence length="69" mass="7801">MGQQISLFSLLQHSPCFGSSTSLASMLKQLLGSFCFLGHFSLFWRLFQGCFEAFWTEKDHPFGWSTGGM</sequence>